<proteinExistence type="inferred from homology"/>
<dbReference type="GO" id="GO:0016301">
    <property type="term" value="F:kinase activity"/>
    <property type="evidence" value="ECO:0007669"/>
    <property type="project" value="UniProtKB-KW"/>
</dbReference>
<dbReference type="InterPro" id="IPR011009">
    <property type="entry name" value="Kinase-like_dom_sf"/>
</dbReference>
<evidence type="ECO:0000256" key="4">
    <source>
        <dbReference type="ARBA" id="ARBA00022840"/>
    </source>
</evidence>
<dbReference type="PANTHER" id="PTHR43851">
    <property type="match status" value="1"/>
</dbReference>
<evidence type="ECO:0000256" key="1">
    <source>
        <dbReference type="ARBA" id="ARBA00009670"/>
    </source>
</evidence>
<comment type="caution">
    <text evidence="6">The sequence shown here is derived from an EMBL/GenBank/DDBJ whole genome shotgun (WGS) entry which is preliminary data.</text>
</comment>
<dbReference type="GO" id="GO:0005524">
    <property type="term" value="F:ATP binding"/>
    <property type="evidence" value="ECO:0007669"/>
    <property type="project" value="UniProtKB-KW"/>
</dbReference>
<protein>
    <submittedName>
        <fullName evidence="6">AarF/ABC1/UbiB kinase family protein</fullName>
    </submittedName>
</protein>
<keyword evidence="6" id="KW-0418">Kinase</keyword>
<dbReference type="CDD" id="cd13970">
    <property type="entry name" value="ABC1_ADCK3"/>
    <property type="match status" value="1"/>
</dbReference>
<keyword evidence="4" id="KW-0067">ATP-binding</keyword>
<dbReference type="GO" id="GO:0006744">
    <property type="term" value="P:ubiquinone biosynthetic process"/>
    <property type="evidence" value="ECO:0007669"/>
    <property type="project" value="TreeGrafter"/>
</dbReference>
<feature type="domain" description="ABC1 atypical kinase-like" evidence="5">
    <location>
        <begin position="83"/>
        <end position="325"/>
    </location>
</feature>
<evidence type="ECO:0000259" key="5">
    <source>
        <dbReference type="Pfam" id="PF03109"/>
    </source>
</evidence>
<dbReference type="InterPro" id="IPR004147">
    <property type="entry name" value="ABC1_dom"/>
</dbReference>
<name>A0A501XDN3_9SPHN</name>
<evidence type="ECO:0000313" key="6">
    <source>
        <dbReference type="EMBL" id="TPE58738.1"/>
    </source>
</evidence>
<comment type="similarity">
    <text evidence="1">Belongs to the protein kinase superfamily. ADCK protein kinase family.</text>
</comment>
<evidence type="ECO:0000313" key="7">
    <source>
        <dbReference type="Proteomes" id="UP000319897"/>
    </source>
</evidence>
<dbReference type="OrthoDB" id="9795390at2"/>
<dbReference type="InterPro" id="IPR034646">
    <property type="entry name" value="ADCK3_dom"/>
</dbReference>
<gene>
    <name evidence="6" type="ORF">FJQ54_16975</name>
</gene>
<keyword evidence="3" id="KW-0547">Nucleotide-binding</keyword>
<dbReference type="SUPFAM" id="SSF56112">
    <property type="entry name" value="Protein kinase-like (PK-like)"/>
    <property type="match status" value="1"/>
</dbReference>
<keyword evidence="7" id="KW-1185">Reference proteome</keyword>
<dbReference type="AlphaFoldDB" id="A0A501XDN3"/>
<dbReference type="RefSeq" id="WP_140929590.1">
    <property type="nucleotide sequence ID" value="NZ_VFSU01000034.1"/>
</dbReference>
<accession>A0A501XDN3</accession>
<dbReference type="InterPro" id="IPR051409">
    <property type="entry name" value="Atypical_kinase_ADCK"/>
</dbReference>
<dbReference type="EMBL" id="VFSU01000034">
    <property type="protein sequence ID" value="TPE58738.1"/>
    <property type="molecule type" value="Genomic_DNA"/>
</dbReference>
<keyword evidence="2" id="KW-0808">Transferase</keyword>
<dbReference type="Proteomes" id="UP000319897">
    <property type="component" value="Unassembled WGS sequence"/>
</dbReference>
<evidence type="ECO:0000256" key="3">
    <source>
        <dbReference type="ARBA" id="ARBA00022741"/>
    </source>
</evidence>
<reference evidence="6 7" key="1">
    <citation type="submission" date="2019-06" db="EMBL/GenBank/DDBJ databases">
        <authorList>
            <person name="Lee I."/>
            <person name="Jang G.I."/>
            <person name="Hwang C.Y."/>
        </authorList>
    </citation>
    <scope>NUCLEOTIDE SEQUENCE [LARGE SCALE GENOMIC DNA]</scope>
    <source>
        <strain evidence="6 7">PAMC 28131</strain>
    </source>
</reference>
<dbReference type="PANTHER" id="PTHR43851:SF3">
    <property type="entry name" value="COENZYME Q8"/>
    <property type="match status" value="1"/>
</dbReference>
<dbReference type="Pfam" id="PF03109">
    <property type="entry name" value="ABC1"/>
    <property type="match status" value="1"/>
</dbReference>
<organism evidence="6 7">
    <name type="scientific">Sandaracinobacter neustonicus</name>
    <dbReference type="NCBI Taxonomy" id="1715348"/>
    <lineage>
        <taxon>Bacteria</taxon>
        <taxon>Pseudomonadati</taxon>
        <taxon>Pseudomonadota</taxon>
        <taxon>Alphaproteobacteria</taxon>
        <taxon>Sphingomonadales</taxon>
        <taxon>Sphingosinicellaceae</taxon>
        <taxon>Sandaracinobacter</taxon>
    </lineage>
</organism>
<sequence length="447" mass="48932">MADQSTLTGRLARFAKVGANLGGFAAGAAVARAGGRSLDDPKNAAELKRVLGELKGPLMKLAQILGNIPDAVPPEFARELAELQANAPPMGQGFVRRRMAGELGADWRSRFTDFTPEAVSAASLGQVHKGLLPTGETVAVKLQYPDMASAVEADLGQLDLLLSLFRRVDGSIDTSQIRDELAARLREELDYGRELKHLLLYRALLAGESHARVPAPVAELSTPRLLTMEWLEGTRLLDWKSAPQQVRNRIAEALFLGWYRPFYRFGVIHGDPHLGNYTVARADADAAVVNLLDFGCVRVFPPRFIQGVNELYSAIEAGNDARAAEAFELWGFKGLTPEIREVLMQWARFLYGPLLEDRVRPIDLDGKPGDYGRATAQKVHAELKRLGTVTIPAEFVFMDRAAIGLGGVFIQLGAELNWHRLFRGLMDDFDVAAVEGRQAEALAQAGL</sequence>
<evidence type="ECO:0000256" key="2">
    <source>
        <dbReference type="ARBA" id="ARBA00022679"/>
    </source>
</evidence>